<name>A0ABW6UAR5_9ACTN</name>
<feature type="compositionally biased region" description="Pro residues" evidence="1">
    <location>
        <begin position="349"/>
        <end position="359"/>
    </location>
</feature>
<dbReference type="RefSeq" id="WP_387883282.1">
    <property type="nucleotide sequence ID" value="NZ_JBIAWJ010000001.1"/>
</dbReference>
<sequence length="359" mass="38900">MTGGSVWNTPAAERVAALRERYAAAGEPDAGLSDLELLNAAYESVLREQIDTRDRYMGLLTGRRKHDDAVQDAAARGLAGRAERYARAAVSRYMSPYHGLLNRIESLPDRPGARQMEGLRQAAEMVRHELRYTPEHPAQLQDPEGARHTLRTLRHVVGVLDEREGLNGDDVLRLVKNALNDEAPTDLFAVADRGTAKPTPPPQAPPFAGPDWAALGGFWAYQPDGSGAHVKAYPVGEDWYLDLWSDGGQMLAFGTVPETEVAALAPALVARADDWARDRSEYAWRRFANAAQATRTTSPRPDRSEPAPAPERAPQPNGSRVRAATATSPVRPPSVIATSPATALASAHPAPPAAPRRSR</sequence>
<reference evidence="2 3" key="1">
    <citation type="submission" date="2024-10" db="EMBL/GenBank/DDBJ databases">
        <title>The Natural Products Discovery Center: Release of the First 8490 Sequenced Strains for Exploring Actinobacteria Biosynthetic Diversity.</title>
        <authorList>
            <person name="Kalkreuter E."/>
            <person name="Kautsar S.A."/>
            <person name="Yang D."/>
            <person name="Bader C.D."/>
            <person name="Teijaro C.N."/>
            <person name="Fluegel L."/>
            <person name="Davis C.M."/>
            <person name="Simpson J.R."/>
            <person name="Lauterbach L."/>
            <person name="Steele A.D."/>
            <person name="Gui C."/>
            <person name="Meng S."/>
            <person name="Li G."/>
            <person name="Viehrig K."/>
            <person name="Ye F."/>
            <person name="Su P."/>
            <person name="Kiefer A.F."/>
            <person name="Nichols A."/>
            <person name="Cepeda A.J."/>
            <person name="Yan W."/>
            <person name="Fan B."/>
            <person name="Jiang Y."/>
            <person name="Adhikari A."/>
            <person name="Zheng C.-J."/>
            <person name="Schuster L."/>
            <person name="Cowan T.M."/>
            <person name="Smanski M.J."/>
            <person name="Chevrette M.G."/>
            <person name="De Carvalho L.P.S."/>
            <person name="Shen B."/>
        </authorList>
    </citation>
    <scope>NUCLEOTIDE SEQUENCE [LARGE SCALE GENOMIC DNA]</scope>
    <source>
        <strain evidence="2 3">NPDC001390</strain>
    </source>
</reference>
<keyword evidence="3" id="KW-1185">Reference proteome</keyword>
<dbReference type="EMBL" id="JBIAWJ010000001">
    <property type="protein sequence ID" value="MFF4520530.1"/>
    <property type="molecule type" value="Genomic_DNA"/>
</dbReference>
<dbReference type="Proteomes" id="UP001602058">
    <property type="component" value="Unassembled WGS sequence"/>
</dbReference>
<feature type="compositionally biased region" description="Low complexity" evidence="1">
    <location>
        <begin position="337"/>
        <end position="348"/>
    </location>
</feature>
<gene>
    <name evidence="2" type="ORF">ACFY1D_03515</name>
</gene>
<evidence type="ECO:0000313" key="3">
    <source>
        <dbReference type="Proteomes" id="UP001602058"/>
    </source>
</evidence>
<comment type="caution">
    <text evidence="2">The sequence shown here is derived from an EMBL/GenBank/DDBJ whole genome shotgun (WGS) entry which is preliminary data.</text>
</comment>
<proteinExistence type="predicted"/>
<feature type="region of interest" description="Disordered" evidence="1">
    <location>
        <begin position="288"/>
        <end position="359"/>
    </location>
</feature>
<organism evidence="2 3">
    <name type="scientific">Streptomyces bluensis</name>
    <dbReference type="NCBI Taxonomy" id="33897"/>
    <lineage>
        <taxon>Bacteria</taxon>
        <taxon>Bacillati</taxon>
        <taxon>Actinomycetota</taxon>
        <taxon>Actinomycetes</taxon>
        <taxon>Kitasatosporales</taxon>
        <taxon>Streptomycetaceae</taxon>
        <taxon>Streptomyces</taxon>
    </lineage>
</organism>
<evidence type="ECO:0000313" key="2">
    <source>
        <dbReference type="EMBL" id="MFF4520530.1"/>
    </source>
</evidence>
<accession>A0ABW6UAR5</accession>
<protein>
    <submittedName>
        <fullName evidence="2">Uncharacterized protein</fullName>
    </submittedName>
</protein>
<evidence type="ECO:0000256" key="1">
    <source>
        <dbReference type="SAM" id="MobiDB-lite"/>
    </source>
</evidence>